<dbReference type="Proteomes" id="UP000800040">
    <property type="component" value="Unassembled WGS sequence"/>
</dbReference>
<proteinExistence type="predicted"/>
<keyword evidence="1" id="KW-0812">Transmembrane</keyword>
<dbReference type="OrthoDB" id="3640947at2759"/>
<feature type="transmembrane region" description="Helical" evidence="1">
    <location>
        <begin position="296"/>
        <end position="321"/>
    </location>
</feature>
<dbReference type="AlphaFoldDB" id="A0A6A5K5G8"/>
<reference evidence="2" key="1">
    <citation type="submission" date="2020-01" db="EMBL/GenBank/DDBJ databases">
        <authorList>
            <consortium name="DOE Joint Genome Institute"/>
            <person name="Haridas S."/>
            <person name="Albert R."/>
            <person name="Binder M."/>
            <person name="Bloem J."/>
            <person name="Labutti K."/>
            <person name="Salamov A."/>
            <person name="Andreopoulos B."/>
            <person name="Baker S.E."/>
            <person name="Barry K."/>
            <person name="Bills G."/>
            <person name="Bluhm B.H."/>
            <person name="Cannon C."/>
            <person name="Castanera R."/>
            <person name="Culley D.E."/>
            <person name="Daum C."/>
            <person name="Ezra D."/>
            <person name="Gonzalez J.B."/>
            <person name="Henrissat B."/>
            <person name="Kuo A."/>
            <person name="Liang C."/>
            <person name="Lipzen A."/>
            <person name="Lutzoni F."/>
            <person name="Magnuson J."/>
            <person name="Mondo S."/>
            <person name="Nolan M."/>
            <person name="Ohm R."/>
            <person name="Pangilinan J."/>
            <person name="Park H.-J."/>
            <person name="Ramirez L."/>
            <person name="Alfaro M."/>
            <person name="Sun H."/>
            <person name="Tritt A."/>
            <person name="Yoshinaga Y."/>
            <person name="Zwiers L.-H."/>
            <person name="Turgeon B.G."/>
            <person name="Goodwin S.B."/>
            <person name="Spatafora J.W."/>
            <person name="Crous P.W."/>
            <person name="Grigoriev I.V."/>
        </authorList>
    </citation>
    <scope>NUCLEOTIDE SEQUENCE</scope>
    <source>
        <strain evidence="2">P77</strain>
    </source>
</reference>
<protein>
    <submittedName>
        <fullName evidence="2">Uncharacterized protein</fullName>
    </submittedName>
</protein>
<dbReference type="EMBL" id="ML975433">
    <property type="protein sequence ID" value="KAF1829622.1"/>
    <property type="molecule type" value="Genomic_DNA"/>
</dbReference>
<evidence type="ECO:0000256" key="1">
    <source>
        <dbReference type="SAM" id="Phobius"/>
    </source>
</evidence>
<keyword evidence="3" id="KW-1185">Reference proteome</keyword>
<feature type="transmembrane region" description="Helical" evidence="1">
    <location>
        <begin position="260"/>
        <end position="284"/>
    </location>
</feature>
<feature type="transmembrane region" description="Helical" evidence="1">
    <location>
        <begin position="69"/>
        <end position="95"/>
    </location>
</feature>
<name>A0A6A5K5G8_9PLEO</name>
<feature type="transmembrane region" description="Helical" evidence="1">
    <location>
        <begin position="131"/>
        <end position="150"/>
    </location>
</feature>
<keyword evidence="1" id="KW-1133">Transmembrane helix</keyword>
<sequence length="354" mass="38904">MTITDTSSTVQAIFSLHVVTAGCALLLLVGAALLLAGQLAGGTGRPRRFMKFATGRFGTKTHSSMGTHLFLMSGLFNLMVAYATIAAIVALQTYIDSPFYVTSAYSYPSYVIPTGNRASTSYTKSICVLSFLYQCAMILMNASIVGAIWIHTNHLQTNGTGIKEPGFLSWIWNGFWIFALLALGFASWALGLERRGNGDALLAYPSLIAYDYSIRTLFVTYVVIVIFASTSATVEAFLCWMGVKKNGVTGNKSKSALTRFVMFITPIVWIRNAFYVAQIVIIYYDETSWSRTTNQALAFLFIIFTELCDLGILALVLLGAWSFGRKQHHTPVVEKNRYTDGGREYMDGPVDGTT</sequence>
<evidence type="ECO:0000313" key="3">
    <source>
        <dbReference type="Proteomes" id="UP000800040"/>
    </source>
</evidence>
<feature type="transmembrane region" description="Helical" evidence="1">
    <location>
        <begin position="170"/>
        <end position="192"/>
    </location>
</feature>
<accession>A0A6A5K5G8</accession>
<gene>
    <name evidence="2" type="ORF">BDW02DRAFT_592482</name>
</gene>
<evidence type="ECO:0000313" key="2">
    <source>
        <dbReference type="EMBL" id="KAF1829622.1"/>
    </source>
</evidence>
<feature type="transmembrane region" description="Helical" evidence="1">
    <location>
        <begin position="212"/>
        <end position="240"/>
    </location>
</feature>
<feature type="transmembrane region" description="Helical" evidence="1">
    <location>
        <begin position="12"/>
        <end position="41"/>
    </location>
</feature>
<organism evidence="2 3">
    <name type="scientific">Decorospora gaudefroyi</name>
    <dbReference type="NCBI Taxonomy" id="184978"/>
    <lineage>
        <taxon>Eukaryota</taxon>
        <taxon>Fungi</taxon>
        <taxon>Dikarya</taxon>
        <taxon>Ascomycota</taxon>
        <taxon>Pezizomycotina</taxon>
        <taxon>Dothideomycetes</taxon>
        <taxon>Pleosporomycetidae</taxon>
        <taxon>Pleosporales</taxon>
        <taxon>Pleosporineae</taxon>
        <taxon>Pleosporaceae</taxon>
        <taxon>Decorospora</taxon>
    </lineage>
</organism>
<keyword evidence="1" id="KW-0472">Membrane</keyword>